<dbReference type="KEGG" id="snay:FZC37_01840"/>
<accession>A0A5C0UIP6</accession>
<dbReference type="Pfam" id="PF03448">
    <property type="entry name" value="MgtE_N"/>
    <property type="match status" value="1"/>
</dbReference>
<dbReference type="SUPFAM" id="SSF158791">
    <property type="entry name" value="MgtE N-terminal domain-like"/>
    <property type="match status" value="1"/>
</dbReference>
<proteinExistence type="predicted"/>
<reference evidence="3 4" key="1">
    <citation type="submission" date="2019-08" db="EMBL/GenBank/DDBJ databases">
        <title>Highly reduced genomes of protist endosymbionts show evolutionary convergence.</title>
        <authorList>
            <person name="George E."/>
            <person name="Husnik F."/>
            <person name="Tashyreva D."/>
            <person name="Prokopchuk G."/>
            <person name="Horak A."/>
            <person name="Kwong W.K."/>
            <person name="Lukes J."/>
            <person name="Keeling P.J."/>
        </authorList>
    </citation>
    <scope>NUCLEOTIDE SEQUENCE [LARGE SCALE GENOMIC DNA]</scope>
    <source>
        <strain evidence="3">1621</strain>
    </source>
</reference>
<evidence type="ECO:0000259" key="2">
    <source>
        <dbReference type="Pfam" id="PF03448"/>
    </source>
</evidence>
<feature type="coiled-coil region" evidence="1">
    <location>
        <begin position="36"/>
        <end position="84"/>
    </location>
</feature>
<evidence type="ECO:0000313" key="4">
    <source>
        <dbReference type="Proteomes" id="UP000323844"/>
    </source>
</evidence>
<dbReference type="Proteomes" id="UP000323844">
    <property type="component" value="Chromosome"/>
</dbReference>
<keyword evidence="1" id="KW-0175">Coiled coil</keyword>
<evidence type="ECO:0000313" key="3">
    <source>
        <dbReference type="EMBL" id="QEK39669.1"/>
    </source>
</evidence>
<dbReference type="AlphaFoldDB" id="A0A5C0UIP6"/>
<name>A0A5C0UIP6_9RICK</name>
<gene>
    <name evidence="3" type="ORF">FZC37_01840</name>
</gene>
<dbReference type="EMBL" id="CP043312">
    <property type="protein sequence ID" value="QEK39669.1"/>
    <property type="molecule type" value="Genomic_DNA"/>
</dbReference>
<evidence type="ECO:0000256" key="1">
    <source>
        <dbReference type="SAM" id="Coils"/>
    </source>
</evidence>
<protein>
    <recommendedName>
        <fullName evidence="2">Magnesium transporter MgtE intracellular domain-containing protein</fullName>
    </recommendedName>
</protein>
<dbReference type="OrthoDB" id="9791432at2"/>
<organism evidence="3 4">
    <name type="scientific">Candidatus Sneabacter namystus</name>
    <dbReference type="NCBI Taxonomy" id="2601646"/>
    <lineage>
        <taxon>Bacteria</taxon>
        <taxon>Pseudomonadati</taxon>
        <taxon>Pseudomonadota</taxon>
        <taxon>Alphaproteobacteria</taxon>
        <taxon>Rickettsiales</taxon>
        <taxon>Rickettsiaceae</taxon>
        <taxon>Rickettsieae</taxon>
        <taxon>Candidatus Sneabacter</taxon>
    </lineage>
</organism>
<sequence>MVIGHICVAQGEKSASITSKHEVKLFTQLSDRRKQLNRYEEDIEKKKAFLQAVECNIAKKVEELHELQKCIKKYQDTVQIQEDKKMRSLAKVYEGMNPKRAAQIFNELDLSILVKLVSQMKEVKVAPILSFMELQKAKELSVSLTKKID</sequence>
<feature type="domain" description="Magnesium transporter MgtE intracellular" evidence="2">
    <location>
        <begin position="75"/>
        <end position="144"/>
    </location>
</feature>
<keyword evidence="4" id="KW-1185">Reference proteome</keyword>
<dbReference type="InterPro" id="IPR006668">
    <property type="entry name" value="Mg_transptr_MgtE_intracell_dom"/>
</dbReference>